<evidence type="ECO:0000256" key="1">
    <source>
        <dbReference type="SAM" id="MobiDB-lite"/>
    </source>
</evidence>
<dbReference type="AlphaFoldDB" id="A0A6P8WTM6"/>
<proteinExistence type="predicted"/>
<dbReference type="Proteomes" id="UP000515160">
    <property type="component" value="Chromosome 3"/>
</dbReference>
<feature type="region of interest" description="Disordered" evidence="1">
    <location>
        <begin position="88"/>
        <end position="121"/>
    </location>
</feature>
<reference evidence="3" key="1">
    <citation type="submission" date="2025-08" db="UniProtKB">
        <authorList>
            <consortium name="RefSeq"/>
        </authorList>
    </citation>
    <scope>IDENTIFICATION</scope>
    <source>
        <strain evidence="3">15112-1751.03</strain>
        <tissue evidence="3">Whole Adult</tissue>
    </source>
</reference>
<dbReference type="OrthoDB" id="8049002at2759"/>
<protein>
    <submittedName>
        <fullName evidence="3">Uncharacterized protein LOC117567086</fullName>
    </submittedName>
</protein>
<name>A0A6P8WTM6_DROAB</name>
<feature type="compositionally biased region" description="Gly residues" evidence="1">
    <location>
        <begin position="12"/>
        <end position="26"/>
    </location>
</feature>
<accession>A0A6P8WTM6</accession>
<dbReference type="RefSeq" id="XP_034102733.1">
    <property type="nucleotide sequence ID" value="XM_034246842.2"/>
</dbReference>
<gene>
    <name evidence="3" type="primary">LOC117567086</name>
</gene>
<feature type="region of interest" description="Disordered" evidence="1">
    <location>
        <begin position="1"/>
        <end position="62"/>
    </location>
</feature>
<organism evidence="2 3">
    <name type="scientific">Drosophila albomicans</name>
    <name type="common">Fruit fly</name>
    <dbReference type="NCBI Taxonomy" id="7291"/>
    <lineage>
        <taxon>Eukaryota</taxon>
        <taxon>Metazoa</taxon>
        <taxon>Ecdysozoa</taxon>
        <taxon>Arthropoda</taxon>
        <taxon>Hexapoda</taxon>
        <taxon>Insecta</taxon>
        <taxon>Pterygota</taxon>
        <taxon>Neoptera</taxon>
        <taxon>Endopterygota</taxon>
        <taxon>Diptera</taxon>
        <taxon>Brachycera</taxon>
        <taxon>Muscomorpha</taxon>
        <taxon>Ephydroidea</taxon>
        <taxon>Drosophilidae</taxon>
        <taxon>Drosophila</taxon>
    </lineage>
</organism>
<evidence type="ECO:0000313" key="2">
    <source>
        <dbReference type="Proteomes" id="UP000515160"/>
    </source>
</evidence>
<evidence type="ECO:0000313" key="3">
    <source>
        <dbReference type="RefSeq" id="XP_034102733.1"/>
    </source>
</evidence>
<sequence>MGRNKANAKKAGGSGAGKAAGAGAGAGATKPAINKSKKAKNLFKVNNAKSNKKKPKEVQGKLKQIKETVKSKQEKVDATLKVLHKDMVVKKPKPSVPSIKNSRKPPANTTKVSDSLGKLKF</sequence>
<keyword evidence="2" id="KW-1185">Reference proteome</keyword>
<dbReference type="GeneID" id="117567086"/>